<proteinExistence type="predicted"/>
<accession>A0ABQ7GL47</accession>
<feature type="region of interest" description="Disordered" evidence="1">
    <location>
        <begin position="1"/>
        <end position="70"/>
    </location>
</feature>
<feature type="compositionally biased region" description="Polar residues" evidence="1">
    <location>
        <begin position="38"/>
        <end position="47"/>
    </location>
</feature>
<dbReference type="Proteomes" id="UP000815325">
    <property type="component" value="Unassembled WGS sequence"/>
</dbReference>
<evidence type="ECO:0000256" key="1">
    <source>
        <dbReference type="SAM" id="MobiDB-lite"/>
    </source>
</evidence>
<gene>
    <name evidence="2" type="ORF">DUNSADRAFT_7569</name>
</gene>
<dbReference type="EMBL" id="MU069711">
    <property type="protein sequence ID" value="KAF5835337.1"/>
    <property type="molecule type" value="Genomic_DNA"/>
</dbReference>
<comment type="caution">
    <text evidence="2">The sequence shown here is derived from an EMBL/GenBank/DDBJ whole genome shotgun (WGS) entry which is preliminary data.</text>
</comment>
<keyword evidence="3" id="KW-1185">Reference proteome</keyword>
<reference evidence="2" key="1">
    <citation type="submission" date="2017-08" db="EMBL/GenBank/DDBJ databases">
        <authorList>
            <person name="Polle J.E."/>
            <person name="Barry K."/>
            <person name="Cushman J."/>
            <person name="Schmutz J."/>
            <person name="Tran D."/>
            <person name="Hathwaick L.T."/>
            <person name="Yim W.C."/>
            <person name="Jenkins J."/>
            <person name="Mckie-Krisberg Z.M."/>
            <person name="Prochnik S."/>
            <person name="Lindquist E."/>
            <person name="Dockter R.B."/>
            <person name="Adam C."/>
            <person name="Molina H."/>
            <person name="Bunkerborg J."/>
            <person name="Jin E."/>
            <person name="Buchheim M."/>
            <person name="Magnuson J."/>
        </authorList>
    </citation>
    <scope>NUCLEOTIDE SEQUENCE</scope>
    <source>
        <strain evidence="2">CCAP 19/18</strain>
    </source>
</reference>
<feature type="compositionally biased region" description="Polar residues" evidence="1">
    <location>
        <begin position="55"/>
        <end position="70"/>
    </location>
</feature>
<evidence type="ECO:0000313" key="3">
    <source>
        <dbReference type="Proteomes" id="UP000815325"/>
    </source>
</evidence>
<name>A0ABQ7GL47_DUNSA</name>
<protein>
    <submittedName>
        <fullName evidence="2">Uncharacterized protein</fullName>
    </submittedName>
</protein>
<organism evidence="2 3">
    <name type="scientific">Dunaliella salina</name>
    <name type="common">Green alga</name>
    <name type="synonym">Protococcus salinus</name>
    <dbReference type="NCBI Taxonomy" id="3046"/>
    <lineage>
        <taxon>Eukaryota</taxon>
        <taxon>Viridiplantae</taxon>
        <taxon>Chlorophyta</taxon>
        <taxon>core chlorophytes</taxon>
        <taxon>Chlorophyceae</taxon>
        <taxon>CS clade</taxon>
        <taxon>Chlamydomonadales</taxon>
        <taxon>Dunaliellaceae</taxon>
        <taxon>Dunaliella</taxon>
    </lineage>
</organism>
<sequence>MLTMTRPVPHGSCKAPATGSATSWTPPTALRLRARTHQPWTTHSTAPSMLGTMTGLGSTASNGGSWSRTGAGTAQLWITSSCTWRP</sequence>
<evidence type="ECO:0000313" key="2">
    <source>
        <dbReference type="EMBL" id="KAF5835337.1"/>
    </source>
</evidence>